<dbReference type="SUPFAM" id="SSF51412">
    <property type="entry name" value="Inosine monophosphate dehydrogenase (IMPDH)"/>
    <property type="match status" value="1"/>
</dbReference>
<dbReference type="RefSeq" id="XP_024683432.1">
    <property type="nucleotide sequence ID" value="XM_024830709.1"/>
</dbReference>
<reference evidence="5" key="1">
    <citation type="journal article" date="2018" name="Proc. Natl. Acad. Sci. U.S.A.">
        <title>Linking secondary metabolites to gene clusters through genome sequencing of six diverse Aspergillus species.</title>
        <authorList>
            <person name="Kaerboelling I."/>
            <person name="Vesth T.C."/>
            <person name="Frisvad J.C."/>
            <person name="Nybo J.L."/>
            <person name="Theobald S."/>
            <person name="Kuo A."/>
            <person name="Bowyer P."/>
            <person name="Matsuda Y."/>
            <person name="Mondo S."/>
            <person name="Lyhne E.K."/>
            <person name="Kogle M.E."/>
            <person name="Clum A."/>
            <person name="Lipzen A."/>
            <person name="Salamov A."/>
            <person name="Ngan C.Y."/>
            <person name="Daum C."/>
            <person name="Chiniquy J."/>
            <person name="Barry K."/>
            <person name="LaButti K."/>
            <person name="Haridas S."/>
            <person name="Simmons B.A."/>
            <person name="Magnuson J.K."/>
            <person name="Mortensen U.H."/>
            <person name="Larsen T.O."/>
            <person name="Grigoriev I.V."/>
            <person name="Baker S.E."/>
            <person name="Andersen M.R."/>
        </authorList>
    </citation>
    <scope>NUCLEOTIDE SEQUENCE [LARGE SCALE GENOMIC DNA]</scope>
    <source>
        <strain evidence="5">IBT 16806</strain>
    </source>
</reference>
<evidence type="ECO:0000256" key="3">
    <source>
        <dbReference type="ARBA" id="ARBA00023002"/>
    </source>
</evidence>
<dbReference type="AlphaFoldDB" id="A0A2I1CB41"/>
<dbReference type="GO" id="GO:0018580">
    <property type="term" value="F:nitronate monooxygenase activity"/>
    <property type="evidence" value="ECO:0007669"/>
    <property type="project" value="InterPro"/>
</dbReference>
<dbReference type="PANTHER" id="PTHR32332">
    <property type="entry name" value="2-NITROPROPANE DIOXYGENASE"/>
    <property type="match status" value="1"/>
</dbReference>
<proteinExistence type="predicted"/>
<keyword evidence="1" id="KW-0285">Flavoprotein</keyword>
<dbReference type="OrthoDB" id="412383at2759"/>
<name>A0A2I1CB41_ASPN1</name>
<protein>
    <submittedName>
        <fullName evidence="4">Inosine monophosphate dehydrogenase</fullName>
    </submittedName>
</protein>
<dbReference type="CDD" id="cd04730">
    <property type="entry name" value="NPD_like"/>
    <property type="match status" value="1"/>
</dbReference>
<dbReference type="GeneID" id="36538041"/>
<evidence type="ECO:0000313" key="5">
    <source>
        <dbReference type="Proteomes" id="UP000234474"/>
    </source>
</evidence>
<dbReference type="OMA" id="WVANAEL"/>
<comment type="caution">
    <text evidence="4">The sequence shown here is derived from an EMBL/GenBank/DDBJ whole genome shotgun (WGS) entry which is preliminary data.</text>
</comment>
<keyword evidence="3" id="KW-0560">Oxidoreductase</keyword>
<gene>
    <name evidence="4" type="ORF">P174DRAFT_479715</name>
</gene>
<keyword evidence="2" id="KW-0288">FMN</keyword>
<dbReference type="InterPro" id="IPR004136">
    <property type="entry name" value="NMO"/>
</dbReference>
<feature type="non-terminal residue" evidence="4">
    <location>
        <position position="1"/>
    </location>
</feature>
<dbReference type="InterPro" id="IPR013785">
    <property type="entry name" value="Aldolase_TIM"/>
</dbReference>
<sequence>LIQGGMQWVANAELAAAVSNSGGLRIILALSQPTPDALRKEIRKCCSLTSRPFGVNLAILPAVHPPDYLAYTNVIVDEGVQIVGTAGSNPASIIPSLEHSNVTILHKCTSIRHAKSALAWIFLSIDGFECAGHHKFDPLEPCQARACSSD</sequence>
<dbReference type="Proteomes" id="UP000234474">
    <property type="component" value="Unassembled WGS sequence"/>
</dbReference>
<accession>A0A2I1CB41</accession>
<evidence type="ECO:0000313" key="4">
    <source>
        <dbReference type="EMBL" id="PKX94837.1"/>
    </source>
</evidence>
<dbReference type="Pfam" id="PF03060">
    <property type="entry name" value="NMO"/>
    <property type="match status" value="1"/>
</dbReference>
<organism evidence="4 5">
    <name type="scientific">Aspergillus novofumigatus (strain IBT 16806)</name>
    <dbReference type="NCBI Taxonomy" id="1392255"/>
    <lineage>
        <taxon>Eukaryota</taxon>
        <taxon>Fungi</taxon>
        <taxon>Dikarya</taxon>
        <taxon>Ascomycota</taxon>
        <taxon>Pezizomycotina</taxon>
        <taxon>Eurotiomycetes</taxon>
        <taxon>Eurotiomycetidae</taxon>
        <taxon>Eurotiales</taxon>
        <taxon>Aspergillaceae</taxon>
        <taxon>Aspergillus</taxon>
        <taxon>Aspergillus subgen. Fumigati</taxon>
    </lineage>
</organism>
<evidence type="ECO:0000256" key="1">
    <source>
        <dbReference type="ARBA" id="ARBA00022630"/>
    </source>
</evidence>
<feature type="non-terminal residue" evidence="4">
    <location>
        <position position="150"/>
    </location>
</feature>
<dbReference type="PANTHER" id="PTHR32332:SF20">
    <property type="entry name" value="2-NITROPROPANE DIOXYGENASE-LIKE PROTEIN"/>
    <property type="match status" value="1"/>
</dbReference>
<dbReference type="STRING" id="1392255.A0A2I1CB41"/>
<keyword evidence="5" id="KW-1185">Reference proteome</keyword>
<dbReference type="VEuPathDB" id="FungiDB:P174DRAFT_479715"/>
<dbReference type="Gene3D" id="3.20.20.70">
    <property type="entry name" value="Aldolase class I"/>
    <property type="match status" value="1"/>
</dbReference>
<dbReference type="EMBL" id="MSZS01000003">
    <property type="protein sequence ID" value="PKX94837.1"/>
    <property type="molecule type" value="Genomic_DNA"/>
</dbReference>
<evidence type="ECO:0000256" key="2">
    <source>
        <dbReference type="ARBA" id="ARBA00022643"/>
    </source>
</evidence>